<reference evidence="3" key="1">
    <citation type="submission" date="2024-02" db="UniProtKB">
        <authorList>
            <consortium name="WormBaseParasite"/>
        </authorList>
    </citation>
    <scope>IDENTIFICATION</scope>
</reference>
<accession>A0AAF3F355</accession>
<name>A0AAF3F355_9BILA</name>
<feature type="signal peptide" evidence="1">
    <location>
        <begin position="1"/>
        <end position="25"/>
    </location>
</feature>
<evidence type="ECO:0000313" key="2">
    <source>
        <dbReference type="Proteomes" id="UP000887575"/>
    </source>
</evidence>
<keyword evidence="2" id="KW-1185">Reference proteome</keyword>
<dbReference type="AlphaFoldDB" id="A0AAF3F355"/>
<sequence length="101" mass="11940">MFPLARCRQILCLLLISIFLQLITASNIYPPNFPSNLKYDFLVRDPSHNPEIEPYQEKRHHRNRGKAKAKAKYVSISPIDGMLRILDKDRPWARAINRYLY</sequence>
<keyword evidence="1" id="KW-0732">Signal</keyword>
<organism evidence="2 3">
    <name type="scientific">Mesorhabditis belari</name>
    <dbReference type="NCBI Taxonomy" id="2138241"/>
    <lineage>
        <taxon>Eukaryota</taxon>
        <taxon>Metazoa</taxon>
        <taxon>Ecdysozoa</taxon>
        <taxon>Nematoda</taxon>
        <taxon>Chromadorea</taxon>
        <taxon>Rhabditida</taxon>
        <taxon>Rhabditina</taxon>
        <taxon>Rhabditomorpha</taxon>
        <taxon>Rhabditoidea</taxon>
        <taxon>Rhabditidae</taxon>
        <taxon>Mesorhabditinae</taxon>
        <taxon>Mesorhabditis</taxon>
    </lineage>
</organism>
<dbReference type="Proteomes" id="UP000887575">
    <property type="component" value="Unassembled WGS sequence"/>
</dbReference>
<feature type="chain" id="PRO_5041912462" evidence="1">
    <location>
        <begin position="26"/>
        <end position="101"/>
    </location>
</feature>
<protein>
    <submittedName>
        <fullName evidence="3">Uncharacterized protein</fullName>
    </submittedName>
</protein>
<proteinExistence type="predicted"/>
<evidence type="ECO:0000313" key="3">
    <source>
        <dbReference type="WBParaSite" id="MBELARI_LOCUS20999"/>
    </source>
</evidence>
<dbReference type="WBParaSite" id="MBELARI_LOCUS20999">
    <property type="protein sequence ID" value="MBELARI_LOCUS20999"/>
    <property type="gene ID" value="MBELARI_LOCUS20999"/>
</dbReference>
<evidence type="ECO:0000256" key="1">
    <source>
        <dbReference type="SAM" id="SignalP"/>
    </source>
</evidence>